<reference evidence="1 2" key="2">
    <citation type="submission" date="2018-11" db="EMBL/GenBank/DDBJ databases">
        <authorList>
            <consortium name="Pathogen Informatics"/>
        </authorList>
    </citation>
    <scope>NUCLEOTIDE SEQUENCE [LARGE SCALE GENOMIC DNA]</scope>
</reference>
<gene>
    <name evidence="1" type="ORF">GPUH_LOCUS9297</name>
</gene>
<accession>A0A183DKQ4</accession>
<organism evidence="3">
    <name type="scientific">Gongylonema pulchrum</name>
    <dbReference type="NCBI Taxonomy" id="637853"/>
    <lineage>
        <taxon>Eukaryota</taxon>
        <taxon>Metazoa</taxon>
        <taxon>Ecdysozoa</taxon>
        <taxon>Nematoda</taxon>
        <taxon>Chromadorea</taxon>
        <taxon>Rhabditida</taxon>
        <taxon>Spirurina</taxon>
        <taxon>Spiruromorpha</taxon>
        <taxon>Spiruroidea</taxon>
        <taxon>Gongylonematidae</taxon>
        <taxon>Gongylonema</taxon>
    </lineage>
</organism>
<protein>
    <submittedName>
        <fullName evidence="1 3">Uncharacterized protein</fullName>
    </submittedName>
</protein>
<dbReference type="WBParaSite" id="GPUH_0000930601-mRNA-1">
    <property type="protein sequence ID" value="GPUH_0000930601-mRNA-1"/>
    <property type="gene ID" value="GPUH_0000930601"/>
</dbReference>
<reference evidence="3" key="1">
    <citation type="submission" date="2016-06" db="UniProtKB">
        <authorList>
            <consortium name="WormBaseParasite"/>
        </authorList>
    </citation>
    <scope>IDENTIFICATION</scope>
</reference>
<proteinExistence type="predicted"/>
<evidence type="ECO:0000313" key="1">
    <source>
        <dbReference type="EMBL" id="VDK70494.1"/>
    </source>
</evidence>
<name>A0A183DKQ4_9BILA</name>
<dbReference type="OrthoDB" id="5827226at2759"/>
<evidence type="ECO:0000313" key="3">
    <source>
        <dbReference type="WBParaSite" id="GPUH_0000930601-mRNA-1"/>
    </source>
</evidence>
<dbReference type="EMBL" id="UYRT01029822">
    <property type="protein sequence ID" value="VDK70494.1"/>
    <property type="molecule type" value="Genomic_DNA"/>
</dbReference>
<dbReference type="AlphaFoldDB" id="A0A183DKQ4"/>
<dbReference type="Proteomes" id="UP000271098">
    <property type="component" value="Unassembled WGS sequence"/>
</dbReference>
<evidence type="ECO:0000313" key="2">
    <source>
        <dbReference type="Proteomes" id="UP000271098"/>
    </source>
</evidence>
<sequence>MQDDLQTLDMYDSGAFGTTFYSLCCVIADEGDETGVVATSPSEETVAADGTSDGAALELCAENAETVTNSRLASLQTVREVLGWSLNENDQNYCITPALFGTSFVFQKTPVSGNGIVPS</sequence>
<keyword evidence="2" id="KW-1185">Reference proteome</keyword>